<gene>
    <name evidence="3" type="ORF">EV192_113225</name>
</gene>
<dbReference type="InterPro" id="IPR037401">
    <property type="entry name" value="SnoaL-like"/>
</dbReference>
<protein>
    <submittedName>
        <fullName evidence="3">SnoaL-like protein</fullName>
    </submittedName>
</protein>
<feature type="domain" description="SnoaL-like" evidence="2">
    <location>
        <begin position="39"/>
        <end position="142"/>
    </location>
</feature>
<evidence type="ECO:0000256" key="1">
    <source>
        <dbReference type="SAM" id="SignalP"/>
    </source>
</evidence>
<dbReference type="Proteomes" id="UP000295680">
    <property type="component" value="Unassembled WGS sequence"/>
</dbReference>
<evidence type="ECO:0000259" key="2">
    <source>
        <dbReference type="Pfam" id="PF12680"/>
    </source>
</evidence>
<name>A0A4R2IZ01_9PSEU</name>
<organism evidence="3 4">
    <name type="scientific">Actinocrispum wychmicini</name>
    <dbReference type="NCBI Taxonomy" id="1213861"/>
    <lineage>
        <taxon>Bacteria</taxon>
        <taxon>Bacillati</taxon>
        <taxon>Actinomycetota</taxon>
        <taxon>Actinomycetes</taxon>
        <taxon>Pseudonocardiales</taxon>
        <taxon>Pseudonocardiaceae</taxon>
        <taxon>Actinocrispum</taxon>
    </lineage>
</organism>
<dbReference type="OrthoDB" id="8526151at2"/>
<comment type="caution">
    <text evidence="3">The sequence shown here is derived from an EMBL/GenBank/DDBJ whole genome shotgun (WGS) entry which is preliminary data.</text>
</comment>
<feature type="chain" id="PRO_5020311629" evidence="1">
    <location>
        <begin position="23"/>
        <end position="164"/>
    </location>
</feature>
<dbReference type="Pfam" id="PF12680">
    <property type="entry name" value="SnoaL_2"/>
    <property type="match status" value="1"/>
</dbReference>
<dbReference type="Gene3D" id="3.10.450.50">
    <property type="match status" value="1"/>
</dbReference>
<evidence type="ECO:0000313" key="4">
    <source>
        <dbReference type="Proteomes" id="UP000295680"/>
    </source>
</evidence>
<evidence type="ECO:0000313" key="3">
    <source>
        <dbReference type="EMBL" id="TCO50844.1"/>
    </source>
</evidence>
<proteinExistence type="predicted"/>
<keyword evidence="1" id="KW-0732">Signal</keyword>
<reference evidence="3 4" key="1">
    <citation type="submission" date="2019-03" db="EMBL/GenBank/DDBJ databases">
        <title>Genomic Encyclopedia of Type Strains, Phase IV (KMG-IV): sequencing the most valuable type-strain genomes for metagenomic binning, comparative biology and taxonomic classification.</title>
        <authorList>
            <person name="Goeker M."/>
        </authorList>
    </citation>
    <scope>NUCLEOTIDE SEQUENCE [LARGE SCALE GENOMIC DNA]</scope>
    <source>
        <strain evidence="3 4">DSM 45934</strain>
    </source>
</reference>
<dbReference type="SUPFAM" id="SSF54427">
    <property type="entry name" value="NTF2-like"/>
    <property type="match status" value="1"/>
</dbReference>
<feature type="signal peptide" evidence="1">
    <location>
        <begin position="1"/>
        <end position="22"/>
    </location>
</feature>
<dbReference type="RefSeq" id="WP_132124787.1">
    <property type="nucleotide sequence ID" value="NZ_SLWS01000013.1"/>
</dbReference>
<accession>A0A4R2IZ01</accession>
<dbReference type="InterPro" id="IPR032710">
    <property type="entry name" value="NTF2-like_dom_sf"/>
</dbReference>
<dbReference type="EMBL" id="SLWS01000013">
    <property type="protein sequence ID" value="TCO50844.1"/>
    <property type="molecule type" value="Genomic_DNA"/>
</dbReference>
<keyword evidence="4" id="KW-1185">Reference proteome</keyword>
<dbReference type="AlphaFoldDB" id="A0A4R2IZ01"/>
<sequence length="164" mass="18768">MIRRRFLALALVAALTVPAAQAASATGHGPDRATVVRWVEEYLRAWRDKDDLAVGRIFTADAVYQEIPGDDAHTYVGRRSIQEYWRTITAGQTEVTTRYGEPLVQGDRAAVELWITLRANGNWLTFEETNVLYFARDGRVRRNVEYWIMRPGRFDPPARWGTRG</sequence>